<keyword evidence="2" id="KW-0812">Transmembrane</keyword>
<keyword evidence="4" id="KW-1185">Reference proteome</keyword>
<proteinExistence type="predicted"/>
<keyword evidence="2" id="KW-0472">Membrane</keyword>
<accession>A0ABS8B2V4</accession>
<evidence type="ECO:0000313" key="4">
    <source>
        <dbReference type="Proteomes" id="UP001199054"/>
    </source>
</evidence>
<dbReference type="InterPro" id="IPR006311">
    <property type="entry name" value="TAT_signal"/>
</dbReference>
<dbReference type="RefSeq" id="WP_226725725.1">
    <property type="nucleotide sequence ID" value="NZ_JAJAUY010000013.1"/>
</dbReference>
<feature type="transmembrane region" description="Helical" evidence="2">
    <location>
        <begin position="29"/>
        <end position="52"/>
    </location>
</feature>
<name>A0ABS8B2V4_9ACTN</name>
<protein>
    <recommendedName>
        <fullName evidence="5">Secreted protein</fullName>
    </recommendedName>
</protein>
<gene>
    <name evidence="3" type="ORF">LG632_05845</name>
</gene>
<evidence type="ECO:0000256" key="2">
    <source>
        <dbReference type="SAM" id="Phobius"/>
    </source>
</evidence>
<sequence>MTEQHPEAAPTPTPAPAVQEPVRGRRRTALVAGGAAVALLAAAGGAVAAMAATADRSAPTAYWTPGNDGPRPDHTPAKVPANALTAKLLPVPEQFTLGPDLEGDGNDYYVSGDKAVEVFKEARTGLSTEQRAERDKSLAQLKLKGLAGRSYAGTGTTRRVDHPTAFEVQLVQADPQALGTFSTVTKKVMELVGDDRKAPQIDGFPAAKCTLMAVGREKEEEIDSLECVAVEGDLLVRFRAYGGKPFDAGKAAELFQRQLNHMKSPGESV</sequence>
<dbReference type="PROSITE" id="PS51318">
    <property type="entry name" value="TAT"/>
    <property type="match status" value="1"/>
</dbReference>
<evidence type="ECO:0000313" key="3">
    <source>
        <dbReference type="EMBL" id="MCB5178908.1"/>
    </source>
</evidence>
<organism evidence="3 4">
    <name type="scientific">Streptomyces antimicrobicus</name>
    <dbReference type="NCBI Taxonomy" id="2883108"/>
    <lineage>
        <taxon>Bacteria</taxon>
        <taxon>Bacillati</taxon>
        <taxon>Actinomycetota</taxon>
        <taxon>Actinomycetes</taxon>
        <taxon>Kitasatosporales</taxon>
        <taxon>Streptomycetaceae</taxon>
        <taxon>Streptomyces</taxon>
    </lineage>
</organism>
<keyword evidence="2" id="KW-1133">Transmembrane helix</keyword>
<evidence type="ECO:0008006" key="5">
    <source>
        <dbReference type="Google" id="ProtNLM"/>
    </source>
</evidence>
<dbReference type="Proteomes" id="UP001199054">
    <property type="component" value="Unassembled WGS sequence"/>
</dbReference>
<dbReference type="EMBL" id="JAJAUY010000013">
    <property type="protein sequence ID" value="MCB5178908.1"/>
    <property type="molecule type" value="Genomic_DNA"/>
</dbReference>
<evidence type="ECO:0000256" key="1">
    <source>
        <dbReference type="SAM" id="MobiDB-lite"/>
    </source>
</evidence>
<feature type="region of interest" description="Disordered" evidence="1">
    <location>
        <begin position="1"/>
        <end position="25"/>
    </location>
</feature>
<comment type="caution">
    <text evidence="3">The sequence shown here is derived from an EMBL/GenBank/DDBJ whole genome shotgun (WGS) entry which is preliminary data.</text>
</comment>
<reference evidence="3 4" key="1">
    <citation type="submission" date="2021-10" db="EMBL/GenBank/DDBJ databases">
        <title>Streptomyces sp. strain SMC 277, a novel streptomycete isolated from soil.</title>
        <authorList>
            <person name="Chanama M."/>
        </authorList>
    </citation>
    <scope>NUCLEOTIDE SEQUENCE [LARGE SCALE GENOMIC DNA]</scope>
    <source>
        <strain evidence="3 4">SMC 277</strain>
    </source>
</reference>